<dbReference type="InterPro" id="IPR036291">
    <property type="entry name" value="NAD(P)-bd_dom_sf"/>
</dbReference>
<dbReference type="PRINTS" id="PR00080">
    <property type="entry name" value="SDRFAMILY"/>
</dbReference>
<sequence>MNNSPHDPREAGPKPPFPQQPQAHPGSVRKMNPAADHGEESYRGTGKLNGRVAIITGGDSGIGRAVAIAFSREGADVVISFLPEEQADADDTASAIECGGGRVLKVPGDLQQLDYIKQLVSKTIDKFGHLDIIVNNAGYQMSHGDIEELSPEELDHTFRTNVFATFLLSQTALKHLQPGGVILNTTSIQAYDPSPQLTVYAATKAAILSLTKSIAGLAMKKGVRVNAVAPGPVWTPLIPSTMPEEKVKEFGCNTDFGRPAQPVELAKVFVFLASDDASYVTGEVYGATGGRTPY</sequence>
<dbReference type="EMBL" id="CP093313">
    <property type="protein sequence ID" value="UWZ81841.1"/>
    <property type="molecule type" value="Genomic_DNA"/>
</dbReference>
<evidence type="ECO:0000256" key="1">
    <source>
        <dbReference type="ARBA" id="ARBA00006484"/>
    </source>
</evidence>
<accession>A0A9J7BH47</accession>
<dbReference type="PROSITE" id="PS00061">
    <property type="entry name" value="ADH_SHORT"/>
    <property type="match status" value="1"/>
</dbReference>
<dbReference type="GO" id="GO:0016614">
    <property type="term" value="F:oxidoreductase activity, acting on CH-OH group of donors"/>
    <property type="evidence" value="ECO:0007669"/>
    <property type="project" value="UniProtKB-ARBA"/>
</dbReference>
<dbReference type="PRINTS" id="PR00081">
    <property type="entry name" value="GDHRDH"/>
</dbReference>
<dbReference type="AlphaFoldDB" id="A0A9J7BH47"/>
<feature type="region of interest" description="Disordered" evidence="3">
    <location>
        <begin position="1"/>
        <end position="45"/>
    </location>
</feature>
<comment type="similarity">
    <text evidence="1">Belongs to the short-chain dehydrogenases/reductases (SDR) family.</text>
</comment>
<dbReference type="RefSeq" id="WP_260790770.1">
    <property type="nucleotide sequence ID" value="NZ_CP093313.1"/>
</dbReference>
<dbReference type="InterPro" id="IPR002347">
    <property type="entry name" value="SDR_fam"/>
</dbReference>
<name>A0A9J7BH47_9BACT</name>
<organism evidence="4 5">
    <name type="scientific">Occallatibacter riparius</name>
    <dbReference type="NCBI Taxonomy" id="1002689"/>
    <lineage>
        <taxon>Bacteria</taxon>
        <taxon>Pseudomonadati</taxon>
        <taxon>Acidobacteriota</taxon>
        <taxon>Terriglobia</taxon>
        <taxon>Terriglobales</taxon>
        <taxon>Acidobacteriaceae</taxon>
        <taxon>Occallatibacter</taxon>
    </lineage>
</organism>
<keyword evidence="2" id="KW-0560">Oxidoreductase</keyword>
<proteinExistence type="inferred from homology"/>
<protein>
    <submittedName>
        <fullName evidence="4">SDR family oxidoreductase</fullName>
    </submittedName>
</protein>
<dbReference type="Gene3D" id="3.40.50.720">
    <property type="entry name" value="NAD(P)-binding Rossmann-like Domain"/>
    <property type="match status" value="1"/>
</dbReference>
<gene>
    <name evidence="4" type="ORF">MOP44_14745</name>
</gene>
<dbReference type="PANTHER" id="PTHR48107">
    <property type="entry name" value="NADPH-DEPENDENT ALDEHYDE REDUCTASE-LIKE PROTEIN, CHLOROPLASTIC-RELATED"/>
    <property type="match status" value="1"/>
</dbReference>
<reference evidence="4" key="1">
    <citation type="submission" date="2021-04" db="EMBL/GenBank/DDBJ databases">
        <title>Phylogenetic analysis of Acidobacteriaceae.</title>
        <authorList>
            <person name="Qiu L."/>
            <person name="Zhang Q."/>
        </authorList>
    </citation>
    <scope>NUCLEOTIDE SEQUENCE</scope>
    <source>
        <strain evidence="4">DSM 25168</strain>
    </source>
</reference>
<evidence type="ECO:0000256" key="3">
    <source>
        <dbReference type="SAM" id="MobiDB-lite"/>
    </source>
</evidence>
<dbReference type="InterPro" id="IPR020904">
    <property type="entry name" value="Sc_DH/Rdtase_CS"/>
</dbReference>
<evidence type="ECO:0000313" key="5">
    <source>
        <dbReference type="Proteomes" id="UP001059380"/>
    </source>
</evidence>
<dbReference type="Proteomes" id="UP001059380">
    <property type="component" value="Chromosome"/>
</dbReference>
<dbReference type="KEGG" id="orp:MOP44_14745"/>
<keyword evidence="5" id="KW-1185">Reference proteome</keyword>
<dbReference type="FunFam" id="3.40.50.720:FF:000084">
    <property type="entry name" value="Short-chain dehydrogenase reductase"/>
    <property type="match status" value="1"/>
</dbReference>
<feature type="compositionally biased region" description="Basic and acidic residues" evidence="3">
    <location>
        <begin position="1"/>
        <end position="12"/>
    </location>
</feature>
<evidence type="ECO:0000256" key="2">
    <source>
        <dbReference type="ARBA" id="ARBA00023002"/>
    </source>
</evidence>
<evidence type="ECO:0000313" key="4">
    <source>
        <dbReference type="EMBL" id="UWZ81841.1"/>
    </source>
</evidence>
<dbReference type="Pfam" id="PF13561">
    <property type="entry name" value="adh_short_C2"/>
    <property type="match status" value="1"/>
</dbReference>
<dbReference type="PANTHER" id="PTHR48107:SF16">
    <property type="entry name" value="NADPH-DEPENDENT ALDEHYDE REDUCTASE 1, CHLOROPLASTIC"/>
    <property type="match status" value="1"/>
</dbReference>
<dbReference type="SUPFAM" id="SSF51735">
    <property type="entry name" value="NAD(P)-binding Rossmann-fold domains"/>
    <property type="match status" value="1"/>
</dbReference>